<keyword evidence="7" id="KW-0175">Coiled coil</keyword>
<evidence type="ECO:0000313" key="9">
    <source>
        <dbReference type="Proteomes" id="UP000305948"/>
    </source>
</evidence>
<dbReference type="GO" id="GO:0005743">
    <property type="term" value="C:mitochondrial inner membrane"/>
    <property type="evidence" value="ECO:0007669"/>
    <property type="project" value="UniProtKB-SubCell"/>
</dbReference>
<gene>
    <name evidence="8" type="ORF">OE88DRAFT_1653689</name>
</gene>
<evidence type="ECO:0000313" key="8">
    <source>
        <dbReference type="EMBL" id="TFK55058.1"/>
    </source>
</evidence>
<dbReference type="AlphaFoldDB" id="A0A5C3NG93"/>
<dbReference type="Pfam" id="PF10231">
    <property type="entry name" value="COA8"/>
    <property type="match status" value="1"/>
</dbReference>
<proteinExistence type="inferred from homology"/>
<dbReference type="PANTHER" id="PTHR31107">
    <property type="entry name" value="APOPTOGENIC PROTEIN 1, MITOCHONDRIAL"/>
    <property type="match status" value="1"/>
</dbReference>
<evidence type="ECO:0000256" key="7">
    <source>
        <dbReference type="SAM" id="Coils"/>
    </source>
</evidence>
<keyword evidence="6" id="KW-0472">Membrane</keyword>
<evidence type="ECO:0000256" key="3">
    <source>
        <dbReference type="ARBA" id="ARBA00022792"/>
    </source>
</evidence>
<keyword evidence="4" id="KW-0809">Transit peptide</keyword>
<evidence type="ECO:0000256" key="4">
    <source>
        <dbReference type="ARBA" id="ARBA00022946"/>
    </source>
</evidence>
<feature type="coiled-coil region" evidence="7">
    <location>
        <begin position="76"/>
        <end position="103"/>
    </location>
</feature>
<dbReference type="OrthoDB" id="6246201at2759"/>
<organism evidence="8 9">
    <name type="scientific">Heliocybe sulcata</name>
    <dbReference type="NCBI Taxonomy" id="5364"/>
    <lineage>
        <taxon>Eukaryota</taxon>
        <taxon>Fungi</taxon>
        <taxon>Dikarya</taxon>
        <taxon>Basidiomycota</taxon>
        <taxon>Agaricomycotina</taxon>
        <taxon>Agaricomycetes</taxon>
        <taxon>Gloeophyllales</taxon>
        <taxon>Gloeophyllaceae</taxon>
        <taxon>Heliocybe</taxon>
    </lineage>
</organism>
<evidence type="ECO:0000256" key="6">
    <source>
        <dbReference type="ARBA" id="ARBA00023136"/>
    </source>
</evidence>
<comment type="similarity">
    <text evidence="2">Belongs to the COA8 family.</text>
</comment>
<evidence type="ECO:0000256" key="5">
    <source>
        <dbReference type="ARBA" id="ARBA00023128"/>
    </source>
</evidence>
<dbReference type="InterPro" id="IPR018796">
    <property type="entry name" value="COA8"/>
</dbReference>
<comment type="subcellular location">
    <subcellularLocation>
        <location evidence="1">Mitochondrion inner membrane</location>
        <topology evidence="1">Peripheral membrane protein</topology>
        <orientation evidence="1">Matrix side</orientation>
    </subcellularLocation>
</comment>
<keyword evidence="9" id="KW-1185">Reference proteome</keyword>
<accession>A0A5C3NG93</accession>
<evidence type="ECO:0000256" key="1">
    <source>
        <dbReference type="ARBA" id="ARBA00004443"/>
    </source>
</evidence>
<protein>
    <submittedName>
        <fullName evidence="8">Uncharacterized protein</fullName>
    </submittedName>
</protein>
<dbReference type="EMBL" id="ML213505">
    <property type="protein sequence ID" value="TFK55058.1"/>
    <property type="molecule type" value="Genomic_DNA"/>
</dbReference>
<dbReference type="GO" id="GO:0097193">
    <property type="term" value="P:intrinsic apoptotic signaling pathway"/>
    <property type="evidence" value="ECO:0007669"/>
    <property type="project" value="InterPro"/>
</dbReference>
<evidence type="ECO:0000256" key="2">
    <source>
        <dbReference type="ARBA" id="ARBA00005453"/>
    </source>
</evidence>
<dbReference type="Proteomes" id="UP000305948">
    <property type="component" value="Unassembled WGS sequence"/>
</dbReference>
<dbReference type="PANTHER" id="PTHR31107:SF2">
    <property type="entry name" value="CYTOCHROME C OXIDASE ASSEMBLY FACTOR 8"/>
    <property type="match status" value="1"/>
</dbReference>
<name>A0A5C3NG93_9AGAM</name>
<keyword evidence="5" id="KW-0496">Mitochondrion</keyword>
<reference evidence="8 9" key="1">
    <citation type="journal article" date="2019" name="Nat. Ecol. Evol.">
        <title>Megaphylogeny resolves global patterns of mushroom evolution.</title>
        <authorList>
            <person name="Varga T."/>
            <person name="Krizsan K."/>
            <person name="Foldi C."/>
            <person name="Dima B."/>
            <person name="Sanchez-Garcia M."/>
            <person name="Sanchez-Ramirez S."/>
            <person name="Szollosi G.J."/>
            <person name="Szarkandi J.G."/>
            <person name="Papp V."/>
            <person name="Albert L."/>
            <person name="Andreopoulos W."/>
            <person name="Angelini C."/>
            <person name="Antonin V."/>
            <person name="Barry K.W."/>
            <person name="Bougher N.L."/>
            <person name="Buchanan P."/>
            <person name="Buyck B."/>
            <person name="Bense V."/>
            <person name="Catcheside P."/>
            <person name="Chovatia M."/>
            <person name="Cooper J."/>
            <person name="Damon W."/>
            <person name="Desjardin D."/>
            <person name="Finy P."/>
            <person name="Geml J."/>
            <person name="Haridas S."/>
            <person name="Hughes K."/>
            <person name="Justo A."/>
            <person name="Karasinski D."/>
            <person name="Kautmanova I."/>
            <person name="Kiss B."/>
            <person name="Kocsube S."/>
            <person name="Kotiranta H."/>
            <person name="LaButti K.M."/>
            <person name="Lechner B.E."/>
            <person name="Liimatainen K."/>
            <person name="Lipzen A."/>
            <person name="Lukacs Z."/>
            <person name="Mihaltcheva S."/>
            <person name="Morgado L.N."/>
            <person name="Niskanen T."/>
            <person name="Noordeloos M.E."/>
            <person name="Ohm R.A."/>
            <person name="Ortiz-Santana B."/>
            <person name="Ovrebo C."/>
            <person name="Racz N."/>
            <person name="Riley R."/>
            <person name="Savchenko A."/>
            <person name="Shiryaev A."/>
            <person name="Soop K."/>
            <person name="Spirin V."/>
            <person name="Szebenyi C."/>
            <person name="Tomsovsky M."/>
            <person name="Tulloss R.E."/>
            <person name="Uehling J."/>
            <person name="Grigoriev I.V."/>
            <person name="Vagvolgyi C."/>
            <person name="Papp T."/>
            <person name="Martin F.M."/>
            <person name="Miettinen O."/>
            <person name="Hibbett D.S."/>
            <person name="Nagy L.G."/>
        </authorList>
    </citation>
    <scope>NUCLEOTIDE SEQUENCE [LARGE SCALE GENOMIC DNA]</scope>
    <source>
        <strain evidence="8 9">OMC1185</strain>
    </source>
</reference>
<sequence length="184" mass="21648">MQSLAHRFPRSLCHTRRLLHVTSPSRDLIGPPDQVSNIRPMYYEDPLPVPLPHHNYKPTPGRWHPYSLEEFTDPDIENAEQSIQDLELQYKLLRQQLDAFNHAFWTDSNTRFDAAKATILESLPPSSKAQDRDIALAHFYQQWLNQESTRQQRYTAEFRRRSWDGIVLAARIEYANFKARFPST</sequence>
<keyword evidence="3" id="KW-0999">Mitochondrion inner membrane</keyword>